<name>A0ACC0X863_9ROSI</name>
<evidence type="ECO:0000313" key="1">
    <source>
        <dbReference type="EMBL" id="KAJ0013435.1"/>
    </source>
</evidence>
<accession>A0ACC0X863</accession>
<dbReference type="EMBL" id="CM047748">
    <property type="protein sequence ID" value="KAJ0013435.1"/>
    <property type="molecule type" value="Genomic_DNA"/>
</dbReference>
<proteinExistence type="predicted"/>
<evidence type="ECO:0000313" key="2">
    <source>
        <dbReference type="Proteomes" id="UP001163603"/>
    </source>
</evidence>
<comment type="caution">
    <text evidence="1">The sequence shown here is derived from an EMBL/GenBank/DDBJ whole genome shotgun (WGS) entry which is preliminary data.</text>
</comment>
<reference evidence="2" key="1">
    <citation type="journal article" date="2023" name="G3 (Bethesda)">
        <title>Genome assembly and association tests identify interacting loci associated with vigor, precocity, and sex in interspecific pistachio rootstocks.</title>
        <authorList>
            <person name="Palmer W."/>
            <person name="Jacygrad E."/>
            <person name="Sagayaradj S."/>
            <person name="Cavanaugh K."/>
            <person name="Han R."/>
            <person name="Bertier L."/>
            <person name="Beede B."/>
            <person name="Kafkas S."/>
            <person name="Golino D."/>
            <person name="Preece J."/>
            <person name="Michelmore R."/>
        </authorList>
    </citation>
    <scope>NUCLEOTIDE SEQUENCE [LARGE SCALE GENOMIC DNA]</scope>
</reference>
<dbReference type="Proteomes" id="UP001163603">
    <property type="component" value="Chromosome 13"/>
</dbReference>
<sequence length="150" mass="17113">MVEFAASIAGIVGTVLGVGKCFTYLFNHKSNLSKLEREVGKLKVTKNIVDGKVEDARNNVEEILETVEQWVIRVNSIVPEADTLIEERANVGCFNLKARYRQSRRASIKVEEVAQLLEEREAFGNKEDEAWNLFRKMTELPRSLKKVLFI</sequence>
<gene>
    <name evidence="1" type="ORF">Pint_20030</name>
</gene>
<protein>
    <submittedName>
        <fullName evidence="1">Uncharacterized protein</fullName>
    </submittedName>
</protein>
<keyword evidence="2" id="KW-1185">Reference proteome</keyword>
<organism evidence="1 2">
    <name type="scientific">Pistacia integerrima</name>
    <dbReference type="NCBI Taxonomy" id="434235"/>
    <lineage>
        <taxon>Eukaryota</taxon>
        <taxon>Viridiplantae</taxon>
        <taxon>Streptophyta</taxon>
        <taxon>Embryophyta</taxon>
        <taxon>Tracheophyta</taxon>
        <taxon>Spermatophyta</taxon>
        <taxon>Magnoliopsida</taxon>
        <taxon>eudicotyledons</taxon>
        <taxon>Gunneridae</taxon>
        <taxon>Pentapetalae</taxon>
        <taxon>rosids</taxon>
        <taxon>malvids</taxon>
        <taxon>Sapindales</taxon>
        <taxon>Anacardiaceae</taxon>
        <taxon>Pistacia</taxon>
    </lineage>
</organism>